<evidence type="ECO:0000256" key="1">
    <source>
        <dbReference type="ARBA" id="ARBA00023125"/>
    </source>
</evidence>
<dbReference type="GO" id="GO:0003677">
    <property type="term" value="F:DNA binding"/>
    <property type="evidence" value="ECO:0007669"/>
    <property type="project" value="UniProtKB-KW"/>
</dbReference>
<dbReference type="Gene3D" id="1.10.260.40">
    <property type="entry name" value="lambda repressor-like DNA-binding domains"/>
    <property type="match status" value="1"/>
</dbReference>
<dbReference type="Proteomes" id="UP000192932">
    <property type="component" value="Chromosome"/>
</dbReference>
<dbReference type="EMBL" id="CP020743">
    <property type="protein sequence ID" value="ARJ24426.1"/>
    <property type="molecule type" value="Genomic_DNA"/>
</dbReference>
<gene>
    <name evidence="3" type="ORF">B7492_25885</name>
</gene>
<protein>
    <submittedName>
        <fullName evidence="3">Transcriptional regulator</fullName>
    </submittedName>
</protein>
<proteinExistence type="predicted"/>
<evidence type="ECO:0000259" key="2">
    <source>
        <dbReference type="PROSITE" id="PS50943"/>
    </source>
</evidence>
<dbReference type="InterPro" id="IPR010982">
    <property type="entry name" value="Lambda_DNA-bd_dom_sf"/>
</dbReference>
<dbReference type="PANTHER" id="PTHR46558:SF11">
    <property type="entry name" value="HTH-TYPE TRANSCRIPTIONAL REGULATOR XRE"/>
    <property type="match status" value="1"/>
</dbReference>
<evidence type="ECO:0000313" key="4">
    <source>
        <dbReference type="Proteomes" id="UP000192932"/>
    </source>
</evidence>
<organism evidence="3 4">
    <name type="scientific">Bacillus mycoides</name>
    <dbReference type="NCBI Taxonomy" id="1405"/>
    <lineage>
        <taxon>Bacteria</taxon>
        <taxon>Bacillati</taxon>
        <taxon>Bacillota</taxon>
        <taxon>Bacilli</taxon>
        <taxon>Bacillales</taxon>
        <taxon>Bacillaceae</taxon>
        <taxon>Bacillus</taxon>
        <taxon>Bacillus cereus group</taxon>
    </lineage>
</organism>
<evidence type="ECO:0000313" key="3">
    <source>
        <dbReference type="EMBL" id="ARJ24426.1"/>
    </source>
</evidence>
<sequence>MTFGKRLKELRGNKTQEEVAAGIGISRPRYSHFENNRNEPDLDLIQKMADYYKVTTDYLLGRSEDKRLTKEQDDIAGEMAKKLEILITQLEEVDQNKALEQLEMFVYYQKVKKSILE</sequence>
<dbReference type="PROSITE" id="PS50943">
    <property type="entry name" value="HTH_CROC1"/>
    <property type="match status" value="1"/>
</dbReference>
<reference evidence="3 4" key="1">
    <citation type="submission" date="2017-04" db="EMBL/GenBank/DDBJ databases">
        <title>The Characteristic of a Fine Plant Growth-Promoting Rhizobacteria Bacillus mycoides Gnyt1 and its Whole Genome Sequencing Analysis.</title>
        <authorList>
            <person name="Li J.H."/>
            <person name="Yao T."/>
        </authorList>
    </citation>
    <scope>NUCLEOTIDE SEQUENCE [LARGE SCALE GENOMIC DNA]</scope>
    <source>
        <strain evidence="3 4">Gnyt1</strain>
    </source>
</reference>
<name>A0A1W6AEZ2_BACMY</name>
<dbReference type="SUPFAM" id="SSF47413">
    <property type="entry name" value="lambda repressor-like DNA-binding domains"/>
    <property type="match status" value="1"/>
</dbReference>
<keyword evidence="1" id="KW-0238">DNA-binding</keyword>
<accession>A0A1W6AEZ2</accession>
<feature type="domain" description="HTH cro/C1-type" evidence="2">
    <location>
        <begin position="5"/>
        <end position="59"/>
    </location>
</feature>
<dbReference type="CDD" id="cd00093">
    <property type="entry name" value="HTH_XRE"/>
    <property type="match status" value="1"/>
</dbReference>
<dbReference type="SMART" id="SM00530">
    <property type="entry name" value="HTH_XRE"/>
    <property type="match status" value="1"/>
</dbReference>
<dbReference type="InterPro" id="IPR001387">
    <property type="entry name" value="Cro/C1-type_HTH"/>
</dbReference>
<dbReference type="Pfam" id="PF01381">
    <property type="entry name" value="HTH_3"/>
    <property type="match status" value="1"/>
</dbReference>
<dbReference type="AlphaFoldDB" id="A0A1W6AEZ2"/>
<dbReference type="PANTHER" id="PTHR46558">
    <property type="entry name" value="TRACRIPTIONAL REGULATORY PROTEIN-RELATED-RELATED"/>
    <property type="match status" value="1"/>
</dbReference>
<dbReference type="RefSeq" id="WP_085312627.1">
    <property type="nucleotide sequence ID" value="NZ_CP020743.1"/>
</dbReference>